<proteinExistence type="predicted"/>
<reference evidence="5 6" key="1">
    <citation type="submission" date="2019-09" db="EMBL/GenBank/DDBJ databases">
        <authorList>
            <person name="Depoorter E."/>
        </authorList>
    </citation>
    <scope>NUCLEOTIDE SEQUENCE [LARGE SCALE GENOMIC DNA]</scope>
    <source>
        <strain evidence="5">LMG 30113</strain>
    </source>
</reference>
<dbReference type="PANTHER" id="PTHR43130:SF3">
    <property type="entry name" value="HTH-TYPE TRANSCRIPTIONAL REGULATOR RV1931C"/>
    <property type="match status" value="1"/>
</dbReference>
<sequence length="336" mass="35600">MPQPPQPVRDVVIVGFEGVQSLDITGPMEVFAVANRYLPDHATPYRLTLASQDGGGLVTHAGLRLAGPTALAALPARLDTIVVAGGSEAALRHAASDAGVLPWLRARVADTRRIASICTGAFVLAAGGWLDGRRATTHWNQCATLQALRPAIRVEPDAIYVSDPPFHTSAGVTAGIDLCLALVEADCGTPTAVAVARELVLFMHRPGGQAQFSVGLGTLAGATPRMRTLLAEIADDPTGDLGVAALAARMHMSERSFARNFLRETGRSPAQFVLAARVERAKALLERADWPLERIAERSGFGSVDALQRAFAKQVGVSPRDYRARFGARRHGQPAA</sequence>
<accession>A0A6J5EFL1</accession>
<dbReference type="InterPro" id="IPR052158">
    <property type="entry name" value="INH-QAR"/>
</dbReference>
<feature type="domain" description="HTH araC/xylS-type" evidence="4">
    <location>
        <begin position="227"/>
        <end position="325"/>
    </location>
</feature>
<dbReference type="SMART" id="SM00342">
    <property type="entry name" value="HTH_ARAC"/>
    <property type="match status" value="1"/>
</dbReference>
<dbReference type="RefSeq" id="WP_034198533.1">
    <property type="nucleotide sequence ID" value="NZ_CABVQD010000022.1"/>
</dbReference>
<dbReference type="EMBL" id="CABVQD010000022">
    <property type="protein sequence ID" value="VWC10602.1"/>
    <property type="molecule type" value="Genomic_DNA"/>
</dbReference>
<dbReference type="InterPro" id="IPR018060">
    <property type="entry name" value="HTH_AraC"/>
</dbReference>
<organism evidence="5 6">
    <name type="scientific">Burkholderia paludis</name>
    <dbReference type="NCBI Taxonomy" id="1506587"/>
    <lineage>
        <taxon>Bacteria</taxon>
        <taxon>Pseudomonadati</taxon>
        <taxon>Pseudomonadota</taxon>
        <taxon>Betaproteobacteria</taxon>
        <taxon>Burkholderiales</taxon>
        <taxon>Burkholderiaceae</taxon>
        <taxon>Burkholderia</taxon>
        <taxon>Burkholderia cepacia complex</taxon>
    </lineage>
</organism>
<dbReference type="Gene3D" id="3.40.50.880">
    <property type="match status" value="1"/>
</dbReference>
<dbReference type="PROSITE" id="PS00041">
    <property type="entry name" value="HTH_ARAC_FAMILY_1"/>
    <property type="match status" value="1"/>
</dbReference>
<dbReference type="Pfam" id="PF12833">
    <property type="entry name" value="HTH_18"/>
    <property type="match status" value="1"/>
</dbReference>
<dbReference type="SUPFAM" id="SSF46689">
    <property type="entry name" value="Homeodomain-like"/>
    <property type="match status" value="2"/>
</dbReference>
<dbReference type="GO" id="GO:0003700">
    <property type="term" value="F:DNA-binding transcription factor activity"/>
    <property type="evidence" value="ECO:0007669"/>
    <property type="project" value="InterPro"/>
</dbReference>
<dbReference type="InterPro" id="IPR018062">
    <property type="entry name" value="HTH_AraC-typ_CS"/>
</dbReference>
<evidence type="ECO:0000256" key="3">
    <source>
        <dbReference type="ARBA" id="ARBA00023163"/>
    </source>
</evidence>
<keyword evidence="3" id="KW-0804">Transcription</keyword>
<evidence type="ECO:0000256" key="1">
    <source>
        <dbReference type="ARBA" id="ARBA00023015"/>
    </source>
</evidence>
<dbReference type="InterPro" id="IPR002818">
    <property type="entry name" value="DJ-1/PfpI"/>
</dbReference>
<name>A0A6J5EFL1_9BURK</name>
<dbReference type="AlphaFoldDB" id="A0A6J5EFL1"/>
<dbReference type="GO" id="GO:0043565">
    <property type="term" value="F:sequence-specific DNA binding"/>
    <property type="evidence" value="ECO:0007669"/>
    <property type="project" value="InterPro"/>
</dbReference>
<dbReference type="PANTHER" id="PTHR43130">
    <property type="entry name" value="ARAC-FAMILY TRANSCRIPTIONAL REGULATOR"/>
    <property type="match status" value="1"/>
</dbReference>
<dbReference type="CDD" id="cd03137">
    <property type="entry name" value="GATase1_AraC_1"/>
    <property type="match status" value="1"/>
</dbReference>
<protein>
    <submittedName>
        <fullName evidence="5">Transcriptional regulator</fullName>
    </submittedName>
</protein>
<dbReference type="InterPro" id="IPR009057">
    <property type="entry name" value="Homeodomain-like_sf"/>
</dbReference>
<dbReference type="PROSITE" id="PS01124">
    <property type="entry name" value="HTH_ARAC_FAMILY_2"/>
    <property type="match status" value="1"/>
</dbReference>
<dbReference type="Proteomes" id="UP000494330">
    <property type="component" value="Unassembled WGS sequence"/>
</dbReference>
<keyword evidence="6" id="KW-1185">Reference proteome</keyword>
<keyword evidence="1" id="KW-0805">Transcription regulation</keyword>
<evidence type="ECO:0000256" key="2">
    <source>
        <dbReference type="ARBA" id="ARBA00023125"/>
    </source>
</evidence>
<dbReference type="Gene3D" id="1.10.10.60">
    <property type="entry name" value="Homeodomain-like"/>
    <property type="match status" value="1"/>
</dbReference>
<evidence type="ECO:0000259" key="4">
    <source>
        <dbReference type="PROSITE" id="PS01124"/>
    </source>
</evidence>
<keyword evidence="2" id="KW-0238">DNA-binding</keyword>
<evidence type="ECO:0000313" key="5">
    <source>
        <dbReference type="EMBL" id="VWC10602.1"/>
    </source>
</evidence>
<dbReference type="SUPFAM" id="SSF52317">
    <property type="entry name" value="Class I glutamine amidotransferase-like"/>
    <property type="match status" value="1"/>
</dbReference>
<gene>
    <name evidence="5" type="ORF">BPA30113_05204</name>
</gene>
<evidence type="ECO:0000313" key="6">
    <source>
        <dbReference type="Proteomes" id="UP000494330"/>
    </source>
</evidence>
<dbReference type="Pfam" id="PF01965">
    <property type="entry name" value="DJ-1_PfpI"/>
    <property type="match status" value="1"/>
</dbReference>
<dbReference type="InterPro" id="IPR029062">
    <property type="entry name" value="Class_I_gatase-like"/>
</dbReference>